<reference evidence="2" key="1">
    <citation type="submission" date="2016-11" db="EMBL/GenBank/DDBJ databases">
        <authorList>
            <person name="Varghese N."/>
            <person name="Submissions S."/>
        </authorList>
    </citation>
    <scope>NUCLEOTIDE SEQUENCE [LARGE SCALE GENOMIC DNA]</scope>
    <source>
        <strain evidence="2">USBA-503</strain>
    </source>
</reference>
<evidence type="ECO:0000313" key="1">
    <source>
        <dbReference type="EMBL" id="SHK00292.1"/>
    </source>
</evidence>
<name>A0A1M6NX99_9BACL</name>
<keyword evidence="2" id="KW-1185">Reference proteome</keyword>
<gene>
    <name evidence="1" type="ORF">SAMN05443507_10713</name>
</gene>
<organism evidence="1 2">
    <name type="scientific">Alicyclobacillus tolerans</name>
    <dbReference type="NCBI Taxonomy" id="90970"/>
    <lineage>
        <taxon>Bacteria</taxon>
        <taxon>Bacillati</taxon>
        <taxon>Bacillota</taxon>
        <taxon>Bacilli</taxon>
        <taxon>Bacillales</taxon>
        <taxon>Alicyclobacillaceae</taxon>
        <taxon>Alicyclobacillus</taxon>
    </lineage>
</organism>
<sequence>MPKRVASSIVVIIFLLAILSAATVYYRKTYFFSPLTFRQDSVINLPYKYYRNPLYIEFDFVKPGSNPYLPVWYRSVTTNRSEILQVIADLRRATPSSVHPNHRMLGNAGMSYILLRQQVFPTPRPPSPILLTVQIYNPQHVMEIIQSNGQPPVVRNIPQSLLTILNQQESKSVPDK</sequence>
<accession>A0A1M6NX99</accession>
<dbReference type="EMBL" id="FRAF01000007">
    <property type="protein sequence ID" value="SHK00292.1"/>
    <property type="molecule type" value="Genomic_DNA"/>
</dbReference>
<dbReference type="Proteomes" id="UP000184016">
    <property type="component" value="Unassembled WGS sequence"/>
</dbReference>
<dbReference type="AlphaFoldDB" id="A0A1M6NX99"/>
<proteinExistence type="predicted"/>
<evidence type="ECO:0000313" key="2">
    <source>
        <dbReference type="Proteomes" id="UP000184016"/>
    </source>
</evidence>
<dbReference type="OrthoDB" id="2608210at2"/>
<dbReference type="RefSeq" id="WP_072873490.1">
    <property type="nucleotide sequence ID" value="NZ_FRAF01000007.1"/>
</dbReference>
<protein>
    <submittedName>
        <fullName evidence="1">Uncharacterized protein</fullName>
    </submittedName>
</protein>